<reference evidence="5" key="1">
    <citation type="submission" date="2020-08" db="EMBL/GenBank/DDBJ databases">
        <title>Whole genome shotgun sequence of Actinocatenispora sera NBRC 101916.</title>
        <authorList>
            <person name="Komaki H."/>
            <person name="Tamura T."/>
        </authorList>
    </citation>
    <scope>NUCLEOTIDE SEQUENCE</scope>
    <source>
        <strain evidence="5">NBRC 101916</strain>
    </source>
</reference>
<evidence type="ECO:0000313" key="5">
    <source>
        <dbReference type="EMBL" id="BCJ27817.1"/>
    </source>
</evidence>
<dbReference type="PANTHER" id="PTHR23028">
    <property type="entry name" value="ACETYLTRANSFERASE"/>
    <property type="match status" value="1"/>
</dbReference>
<feature type="compositionally biased region" description="Low complexity" evidence="1">
    <location>
        <begin position="14"/>
        <end position="28"/>
    </location>
</feature>
<feature type="transmembrane region" description="Helical" evidence="2">
    <location>
        <begin position="285"/>
        <end position="308"/>
    </location>
</feature>
<sequence>MDVQQTSISDDRSAAAPAPAREPAASPKPAQPHRFRPDVEGLRAVAVLAVLGYHAGIARLGGGYVGVDVFFVISGFLITGMLVREAERRGTVSAASFYARRAKRLLPLTVPVLVAVVVASWWVLSPVGGKSVFVDVITAGLYVVNWRLAGQSVDYSALGADASPVQHFWSLAVEEQFYLVWPVVVIAVALWCRYRHVALRPRLVVALGTLAAASFAYAVAQVADAAGAAYFSTLTRGWELAAGGLLALVPPAAFARVRRFATPAAVLGLAAIAIAIVGYSDDTPFPGTTALLPVLGTVAVIAAGTAVVDTAPGRLLSLPPVRYVGRISYSWYLWHWPAIALVTAWLGDLPSSQLAVVVLLSGIPAAISHHLVEDRLRHARSLARPRRALPLGLACTAVSVLVGVGALVAVPTVPLASPQHAIGAKALKHSDGPQRTARALAPVPDKAVQDDGQAQDDHCLVRQKETRTPGDCVYGDPHGDTTVVLYGDSHALQYFAAMDKIAKHRGWRLIALGKAACTPAQVSTYNYQFKREYSECDDFRDAALKRISAEHPALVVTGNLATESVIEDGHRLTGDASADALRDGYVKTLDELRDTGAKVVVMHDNPRPPDDIPSCVSKSMRDLTKCAFSESTALDFEPVNAEAADAVPGVRLIDVAPMLCRDGTCPAVIGNVLVYRNDAHLTATYVRTLTTWLSHQLPTVT</sequence>
<protein>
    <submittedName>
        <fullName evidence="5">Acyltransferase</fullName>
    </submittedName>
</protein>
<dbReference type="RefSeq" id="WP_030446593.1">
    <property type="nucleotide sequence ID" value="NZ_AP023354.1"/>
</dbReference>
<dbReference type="Pfam" id="PF19040">
    <property type="entry name" value="SGNH"/>
    <property type="match status" value="1"/>
</dbReference>
<dbReference type="OrthoDB" id="3404679at2"/>
<feature type="transmembrane region" description="Helical" evidence="2">
    <location>
        <begin position="41"/>
        <end position="58"/>
    </location>
</feature>
<keyword evidence="5" id="KW-0808">Transferase</keyword>
<feature type="transmembrane region" description="Helical" evidence="2">
    <location>
        <begin position="176"/>
        <end position="192"/>
    </location>
</feature>
<keyword evidence="2" id="KW-1133">Transmembrane helix</keyword>
<dbReference type="PANTHER" id="PTHR23028:SF53">
    <property type="entry name" value="ACYL_TRANSF_3 DOMAIN-CONTAINING PROTEIN"/>
    <property type="match status" value="1"/>
</dbReference>
<feature type="transmembrane region" description="Helical" evidence="2">
    <location>
        <begin position="204"/>
        <end position="223"/>
    </location>
</feature>
<dbReference type="KEGG" id="aser:Asera_19250"/>
<keyword evidence="2" id="KW-0812">Transmembrane</keyword>
<feature type="region of interest" description="Disordered" evidence="1">
    <location>
        <begin position="1"/>
        <end position="33"/>
    </location>
</feature>
<gene>
    <name evidence="5" type="ORF">Asera_19250</name>
</gene>
<dbReference type="GO" id="GO:0009103">
    <property type="term" value="P:lipopolysaccharide biosynthetic process"/>
    <property type="evidence" value="ECO:0007669"/>
    <property type="project" value="TreeGrafter"/>
</dbReference>
<evidence type="ECO:0000313" key="6">
    <source>
        <dbReference type="Proteomes" id="UP000680750"/>
    </source>
</evidence>
<dbReference type="GO" id="GO:0016747">
    <property type="term" value="F:acyltransferase activity, transferring groups other than amino-acyl groups"/>
    <property type="evidence" value="ECO:0007669"/>
    <property type="project" value="InterPro"/>
</dbReference>
<feature type="domain" description="SGNH" evidence="4">
    <location>
        <begin position="459"/>
        <end position="689"/>
    </location>
</feature>
<proteinExistence type="predicted"/>
<dbReference type="Pfam" id="PF01757">
    <property type="entry name" value="Acyl_transf_3"/>
    <property type="match status" value="1"/>
</dbReference>
<feature type="transmembrane region" description="Helical" evidence="2">
    <location>
        <begin position="105"/>
        <end position="124"/>
    </location>
</feature>
<dbReference type="AlphaFoldDB" id="A0A810KY30"/>
<feature type="transmembrane region" description="Helical" evidence="2">
    <location>
        <begin position="64"/>
        <end position="84"/>
    </location>
</feature>
<dbReference type="InterPro" id="IPR002656">
    <property type="entry name" value="Acyl_transf_3_dom"/>
</dbReference>
<keyword evidence="5" id="KW-0012">Acyltransferase</keyword>
<evidence type="ECO:0000256" key="2">
    <source>
        <dbReference type="SAM" id="Phobius"/>
    </source>
</evidence>
<evidence type="ECO:0000259" key="3">
    <source>
        <dbReference type="Pfam" id="PF01757"/>
    </source>
</evidence>
<evidence type="ECO:0000259" key="4">
    <source>
        <dbReference type="Pfam" id="PF19040"/>
    </source>
</evidence>
<dbReference type="Proteomes" id="UP000680750">
    <property type="component" value="Chromosome"/>
</dbReference>
<dbReference type="InterPro" id="IPR043968">
    <property type="entry name" value="SGNH"/>
</dbReference>
<keyword evidence="6" id="KW-1185">Reference proteome</keyword>
<feature type="transmembrane region" description="Helical" evidence="2">
    <location>
        <begin position="329"/>
        <end position="347"/>
    </location>
</feature>
<feature type="transmembrane region" description="Helical" evidence="2">
    <location>
        <begin position="353"/>
        <end position="372"/>
    </location>
</feature>
<feature type="transmembrane region" description="Helical" evidence="2">
    <location>
        <begin position="260"/>
        <end position="279"/>
    </location>
</feature>
<evidence type="ECO:0000256" key="1">
    <source>
        <dbReference type="SAM" id="MobiDB-lite"/>
    </source>
</evidence>
<dbReference type="InterPro" id="IPR050879">
    <property type="entry name" value="Acyltransferase_3"/>
</dbReference>
<name>A0A810KY30_9ACTN</name>
<organism evidence="5 6">
    <name type="scientific">Actinocatenispora sera</name>
    <dbReference type="NCBI Taxonomy" id="390989"/>
    <lineage>
        <taxon>Bacteria</taxon>
        <taxon>Bacillati</taxon>
        <taxon>Actinomycetota</taxon>
        <taxon>Actinomycetes</taxon>
        <taxon>Micromonosporales</taxon>
        <taxon>Micromonosporaceae</taxon>
        <taxon>Actinocatenispora</taxon>
    </lineage>
</organism>
<accession>A0A810KY30</accession>
<keyword evidence="2" id="KW-0472">Membrane</keyword>
<feature type="domain" description="Acyltransferase 3" evidence="3">
    <location>
        <begin position="38"/>
        <end position="363"/>
    </location>
</feature>
<feature type="transmembrane region" description="Helical" evidence="2">
    <location>
        <begin position="388"/>
        <end position="410"/>
    </location>
</feature>
<dbReference type="GO" id="GO:0016020">
    <property type="term" value="C:membrane"/>
    <property type="evidence" value="ECO:0007669"/>
    <property type="project" value="TreeGrafter"/>
</dbReference>
<dbReference type="EMBL" id="AP023354">
    <property type="protein sequence ID" value="BCJ27817.1"/>
    <property type="molecule type" value="Genomic_DNA"/>
</dbReference>